<evidence type="ECO:0000256" key="3">
    <source>
        <dbReference type="ARBA" id="ARBA00022989"/>
    </source>
</evidence>
<organism evidence="6 7">
    <name type="scientific">Methylobacterium variabile</name>
    <dbReference type="NCBI Taxonomy" id="298794"/>
    <lineage>
        <taxon>Bacteria</taxon>
        <taxon>Pseudomonadati</taxon>
        <taxon>Pseudomonadota</taxon>
        <taxon>Alphaproteobacteria</taxon>
        <taxon>Hyphomicrobiales</taxon>
        <taxon>Methylobacteriaceae</taxon>
        <taxon>Methylobacterium</taxon>
    </lineage>
</organism>
<feature type="transmembrane region" description="Helical" evidence="5">
    <location>
        <begin position="146"/>
        <end position="164"/>
    </location>
</feature>
<keyword evidence="4 5" id="KW-0472">Membrane</keyword>
<keyword evidence="2 5" id="KW-0812">Transmembrane</keyword>
<evidence type="ECO:0000313" key="7">
    <source>
        <dbReference type="Proteomes" id="UP000035955"/>
    </source>
</evidence>
<dbReference type="AlphaFoldDB" id="A0A0J6SRL7"/>
<evidence type="ECO:0000256" key="2">
    <source>
        <dbReference type="ARBA" id="ARBA00022692"/>
    </source>
</evidence>
<evidence type="ECO:0000256" key="1">
    <source>
        <dbReference type="ARBA" id="ARBA00004141"/>
    </source>
</evidence>
<dbReference type="EMBL" id="LABY01000102">
    <property type="protein sequence ID" value="KMO36227.1"/>
    <property type="molecule type" value="Genomic_DNA"/>
</dbReference>
<keyword evidence="7" id="KW-1185">Reference proteome</keyword>
<dbReference type="GO" id="GO:0016020">
    <property type="term" value="C:membrane"/>
    <property type="evidence" value="ECO:0007669"/>
    <property type="project" value="UniProtKB-SubCell"/>
</dbReference>
<dbReference type="PATRIC" id="fig|298794.3.peg.115"/>
<dbReference type="RefSeq" id="WP_048445123.1">
    <property type="nucleotide sequence ID" value="NZ_LABY01000102.1"/>
</dbReference>
<feature type="transmembrane region" description="Helical" evidence="5">
    <location>
        <begin position="41"/>
        <end position="60"/>
    </location>
</feature>
<dbReference type="OrthoDB" id="3711263at2"/>
<dbReference type="GO" id="GO:0006457">
    <property type="term" value="P:protein folding"/>
    <property type="evidence" value="ECO:0007669"/>
    <property type="project" value="InterPro"/>
</dbReference>
<evidence type="ECO:0000313" key="6">
    <source>
        <dbReference type="EMBL" id="KMO36227.1"/>
    </source>
</evidence>
<dbReference type="InterPro" id="IPR023380">
    <property type="entry name" value="DsbB-like_sf"/>
</dbReference>
<accession>A0A0J6SRL7</accession>
<evidence type="ECO:0000256" key="4">
    <source>
        <dbReference type="ARBA" id="ARBA00023136"/>
    </source>
</evidence>
<dbReference type="Pfam" id="PF02600">
    <property type="entry name" value="DsbB"/>
    <property type="match status" value="1"/>
</dbReference>
<comment type="subcellular location">
    <subcellularLocation>
        <location evidence="1">Membrane</location>
        <topology evidence="1">Multi-pass membrane protein</topology>
    </subcellularLocation>
</comment>
<dbReference type="GO" id="GO:0015035">
    <property type="term" value="F:protein-disulfide reductase activity"/>
    <property type="evidence" value="ECO:0007669"/>
    <property type="project" value="InterPro"/>
</dbReference>
<dbReference type="SUPFAM" id="SSF158442">
    <property type="entry name" value="DsbB-like"/>
    <property type="match status" value="1"/>
</dbReference>
<dbReference type="InterPro" id="IPR003752">
    <property type="entry name" value="DiS_bond_form_DsbB/BdbC"/>
</dbReference>
<feature type="transmembrane region" description="Helical" evidence="5">
    <location>
        <begin position="67"/>
        <end position="90"/>
    </location>
</feature>
<evidence type="ECO:0000256" key="5">
    <source>
        <dbReference type="SAM" id="Phobius"/>
    </source>
</evidence>
<protein>
    <submittedName>
        <fullName evidence="6">Disulfide bond formation protein B</fullName>
    </submittedName>
</protein>
<sequence length="192" mass="19917">MTPAQARTLNALGLLGCCAVLLVAFWYQFRLGEVPCPLCLLQRAAFAAAGVGFALGLRFGPKPSHHAITILSAVAGAFISARQVALHIVPGTGSYGSTLFGLHFYTLALIAFIALVVAAAVLLLLDGTFGAEERTGNKGIGAFPRACLLLFLGVILANAVSTVAECGGGLCPDDPSGYQALDNWLRTRSDPS</sequence>
<dbReference type="Gene3D" id="1.20.1550.10">
    <property type="entry name" value="DsbB-like"/>
    <property type="match status" value="1"/>
</dbReference>
<name>A0A0J6SRL7_9HYPH</name>
<proteinExistence type="predicted"/>
<dbReference type="Proteomes" id="UP000035955">
    <property type="component" value="Unassembled WGS sequence"/>
</dbReference>
<keyword evidence="3 5" id="KW-1133">Transmembrane helix</keyword>
<feature type="transmembrane region" description="Helical" evidence="5">
    <location>
        <begin position="102"/>
        <end position="125"/>
    </location>
</feature>
<comment type="caution">
    <text evidence="6">The sequence shown here is derived from an EMBL/GenBank/DDBJ whole genome shotgun (WGS) entry which is preliminary data.</text>
</comment>
<reference evidence="6 7" key="1">
    <citation type="submission" date="2015-03" db="EMBL/GenBank/DDBJ databases">
        <title>Genome sequencing of Methylobacterium variabile DSM 16961.</title>
        <authorList>
            <person name="Chaudhry V."/>
            <person name="Patil P.B."/>
        </authorList>
    </citation>
    <scope>NUCLEOTIDE SEQUENCE [LARGE SCALE GENOMIC DNA]</scope>
    <source>
        <strain evidence="6 7">DSM 16961</strain>
    </source>
</reference>
<gene>
    <name evidence="6" type="ORF">VQ02_15635</name>
</gene>
<feature type="transmembrane region" description="Helical" evidence="5">
    <location>
        <begin position="12"/>
        <end position="29"/>
    </location>
</feature>